<feature type="compositionally biased region" description="Basic and acidic residues" evidence="4">
    <location>
        <begin position="212"/>
        <end position="232"/>
    </location>
</feature>
<dbReference type="PROSITE" id="PS00118">
    <property type="entry name" value="PA2_HIS"/>
    <property type="match status" value="1"/>
</dbReference>
<feature type="signal peptide" evidence="5">
    <location>
        <begin position="1"/>
        <end position="19"/>
    </location>
</feature>
<dbReference type="GO" id="GO:0005576">
    <property type="term" value="C:extracellular region"/>
    <property type="evidence" value="ECO:0007669"/>
    <property type="project" value="UniProtKB-SubCell"/>
</dbReference>
<evidence type="ECO:0000256" key="5">
    <source>
        <dbReference type="SAM" id="SignalP"/>
    </source>
</evidence>
<dbReference type="PANTHER" id="PTHR12253">
    <property type="entry name" value="RH14732P"/>
    <property type="match status" value="1"/>
</dbReference>
<dbReference type="GO" id="GO:0004623">
    <property type="term" value="F:phospholipase A2 activity"/>
    <property type="evidence" value="ECO:0007669"/>
    <property type="project" value="InterPro"/>
</dbReference>
<gene>
    <name evidence="8" type="primary">PROCA1</name>
</gene>
<evidence type="ECO:0000256" key="3">
    <source>
        <dbReference type="ARBA" id="ARBA00022525"/>
    </source>
</evidence>
<reference evidence="8" key="1">
    <citation type="submission" date="2025-08" db="UniProtKB">
        <authorList>
            <consortium name="RefSeq"/>
        </authorList>
    </citation>
    <scope>IDENTIFICATION</scope>
    <source>
        <tissue evidence="8">Spleen</tissue>
    </source>
</reference>
<evidence type="ECO:0000313" key="7">
    <source>
        <dbReference type="Proteomes" id="UP000515140"/>
    </source>
</evidence>
<dbReference type="GO" id="GO:0006644">
    <property type="term" value="P:phospholipid metabolic process"/>
    <property type="evidence" value="ECO:0007669"/>
    <property type="project" value="InterPro"/>
</dbReference>
<comment type="subcellular location">
    <subcellularLocation>
        <location evidence="1">Secreted</location>
    </subcellularLocation>
</comment>
<feature type="chain" id="PRO_5028234443" evidence="5">
    <location>
        <begin position="20"/>
        <end position="265"/>
    </location>
</feature>
<feature type="compositionally biased region" description="Basic residues" evidence="4">
    <location>
        <begin position="240"/>
        <end position="255"/>
    </location>
</feature>
<dbReference type="Gene3D" id="1.20.90.10">
    <property type="entry name" value="Phospholipase A2 domain"/>
    <property type="match status" value="1"/>
</dbReference>
<feature type="compositionally biased region" description="Basic residues" evidence="4">
    <location>
        <begin position="155"/>
        <end position="168"/>
    </location>
</feature>
<accession>A0A6P5I985</accession>
<dbReference type="InterPro" id="IPR036444">
    <property type="entry name" value="PLipase_A2_dom_sf"/>
</dbReference>
<evidence type="ECO:0000256" key="2">
    <source>
        <dbReference type="ARBA" id="ARBA00007056"/>
    </source>
</evidence>
<evidence type="ECO:0000256" key="4">
    <source>
        <dbReference type="SAM" id="MobiDB-lite"/>
    </source>
</evidence>
<dbReference type="GeneID" id="110192182"/>
<evidence type="ECO:0000256" key="1">
    <source>
        <dbReference type="ARBA" id="ARBA00004613"/>
    </source>
</evidence>
<dbReference type="GO" id="GO:0050482">
    <property type="term" value="P:arachidonate secretion"/>
    <property type="evidence" value="ECO:0007669"/>
    <property type="project" value="InterPro"/>
</dbReference>
<protein>
    <submittedName>
        <fullName evidence="8">Protein PROCA1 isoform X2</fullName>
    </submittedName>
</protein>
<organism evidence="7 8">
    <name type="scientific">Phascolarctos cinereus</name>
    <name type="common">Koala</name>
    <dbReference type="NCBI Taxonomy" id="38626"/>
    <lineage>
        <taxon>Eukaryota</taxon>
        <taxon>Metazoa</taxon>
        <taxon>Chordata</taxon>
        <taxon>Craniata</taxon>
        <taxon>Vertebrata</taxon>
        <taxon>Euteleostomi</taxon>
        <taxon>Mammalia</taxon>
        <taxon>Metatheria</taxon>
        <taxon>Diprotodontia</taxon>
        <taxon>Phascolarctidae</taxon>
        <taxon>Phascolarctos</taxon>
    </lineage>
</organism>
<keyword evidence="7" id="KW-1185">Reference proteome</keyword>
<dbReference type="SUPFAM" id="SSF48619">
    <property type="entry name" value="Phospholipase A2, PLA2"/>
    <property type="match status" value="1"/>
</dbReference>
<dbReference type="RefSeq" id="XP_020818852.1">
    <property type="nucleotide sequence ID" value="XM_020963193.1"/>
</dbReference>
<dbReference type="Proteomes" id="UP000515140">
    <property type="component" value="Unplaced"/>
</dbReference>
<sequence>MSSQGRWLGLPLLLTTVAGGLVGPGSLEIAPHRVKRGFTYPGTLWCGAGNNAESYEQLGEYEETDRCCRDHDQCQHVIHPFTVNYGHHNFRWHTISHCDCDTRCPALSLPMRSNAWSATGTAGRTPTPGLGVATQSWRVQYSPVQPAAQDGKGTMKGKKKGKRKRKKGLLLTPVPGPEPQLVKELESKTSAPTVNEAADLDWGGKDNGFNDLLHDEPKAEEPTEPTPRKTEVKTTAWPKKDRRKGHRRKKEHRKGAVSSSRPSLS</sequence>
<keyword evidence="5" id="KW-0732">Signal</keyword>
<dbReference type="InterPro" id="IPR033113">
    <property type="entry name" value="PLA2_histidine"/>
</dbReference>
<feature type="domain" description="Phospholipase A2-like central" evidence="6">
    <location>
        <begin position="40"/>
        <end position="103"/>
    </location>
</feature>
<evidence type="ECO:0000259" key="6">
    <source>
        <dbReference type="Pfam" id="PF05826"/>
    </source>
</evidence>
<dbReference type="Pfam" id="PF05826">
    <property type="entry name" value="Phospholip_A2_2"/>
    <property type="match status" value="1"/>
</dbReference>
<dbReference type="CTD" id="147011"/>
<keyword evidence="3" id="KW-0964">Secreted</keyword>
<name>A0A6P5I985_PHACI</name>
<evidence type="ECO:0000313" key="8">
    <source>
        <dbReference type="RefSeq" id="XP_020818852.1"/>
    </source>
</evidence>
<comment type="similarity">
    <text evidence="2">Belongs to the phospholipase A2 family.</text>
</comment>
<dbReference type="InterPro" id="IPR016090">
    <property type="entry name" value="PLA2-like_dom"/>
</dbReference>
<proteinExistence type="inferred from homology"/>
<feature type="region of interest" description="Disordered" evidence="4">
    <location>
        <begin position="143"/>
        <end position="265"/>
    </location>
</feature>
<dbReference type="AlphaFoldDB" id="A0A6P5I985"/>